<dbReference type="RefSeq" id="WP_356712268.1">
    <property type="nucleotide sequence ID" value="NZ_JBEXIP010000040.1"/>
</dbReference>
<gene>
    <name evidence="1" type="ORF">ABZV61_33300</name>
</gene>
<keyword evidence="2" id="KW-1185">Reference proteome</keyword>
<comment type="caution">
    <text evidence="1">The sequence shown here is derived from an EMBL/GenBank/DDBJ whole genome shotgun (WGS) entry which is preliminary data.</text>
</comment>
<evidence type="ECO:0000313" key="1">
    <source>
        <dbReference type="EMBL" id="MET8437550.1"/>
    </source>
</evidence>
<accession>A0ABV2UI76</accession>
<dbReference type="Gene3D" id="3.30.460.40">
    <property type="match status" value="1"/>
</dbReference>
<reference evidence="1 2" key="1">
    <citation type="submission" date="2024-06" db="EMBL/GenBank/DDBJ databases">
        <title>The Natural Products Discovery Center: Release of the First 8490 Sequenced Strains for Exploring Actinobacteria Biosynthetic Diversity.</title>
        <authorList>
            <person name="Kalkreuter E."/>
            <person name="Kautsar S.A."/>
            <person name="Yang D."/>
            <person name="Bader C.D."/>
            <person name="Teijaro C.N."/>
            <person name="Fluegel L."/>
            <person name="Davis C.M."/>
            <person name="Simpson J.R."/>
            <person name="Lauterbach L."/>
            <person name="Steele A.D."/>
            <person name="Gui C."/>
            <person name="Meng S."/>
            <person name="Li G."/>
            <person name="Viehrig K."/>
            <person name="Ye F."/>
            <person name="Su P."/>
            <person name="Kiefer A.F."/>
            <person name="Nichols A."/>
            <person name="Cepeda A.J."/>
            <person name="Yan W."/>
            <person name="Fan B."/>
            <person name="Jiang Y."/>
            <person name="Adhikari A."/>
            <person name="Zheng C.-J."/>
            <person name="Schuster L."/>
            <person name="Cowan T.M."/>
            <person name="Smanski M.J."/>
            <person name="Chevrette M.G."/>
            <person name="De Carvalho L.P.S."/>
            <person name="Shen B."/>
        </authorList>
    </citation>
    <scope>NUCLEOTIDE SEQUENCE [LARGE SCALE GENOMIC DNA]</scope>
    <source>
        <strain evidence="1 2">NPDC005137</strain>
    </source>
</reference>
<proteinExistence type="predicted"/>
<organism evidence="1 2">
    <name type="scientific">Streptomyces sp. 900116325</name>
    <dbReference type="NCBI Taxonomy" id="3154295"/>
    <lineage>
        <taxon>Bacteria</taxon>
        <taxon>Bacillati</taxon>
        <taxon>Actinomycetota</taxon>
        <taxon>Actinomycetes</taxon>
        <taxon>Kitasatosporales</taxon>
        <taxon>Streptomycetaceae</taxon>
        <taxon>Streptomyces</taxon>
    </lineage>
</organism>
<dbReference type="InterPro" id="IPR019646">
    <property type="entry name" value="Aminoglyc_AdlTrfase"/>
</dbReference>
<dbReference type="Pfam" id="PF10706">
    <property type="entry name" value="Aminoglyc_resit"/>
    <property type="match status" value="1"/>
</dbReference>
<name>A0ABV2UI76_9ACTN</name>
<dbReference type="Proteomes" id="UP001550044">
    <property type="component" value="Unassembled WGS sequence"/>
</dbReference>
<sequence length="166" mass="18353">MTADDVLSVLALMRRAEVGVWIGGGWGIDALLGEQTREHRDLDLMHPEDREDDVVRALNGVGFVESLNWRPVRFVVAASDGREIDLHPLTFAADGSALQASLDAERPFVYPATCFVTGMIGDTSVPCLSAEQQVYFHQGYEPTDRDRHDMAQLRRAFGIATHGSVR</sequence>
<dbReference type="EMBL" id="JBEXIP010000040">
    <property type="protein sequence ID" value="MET8437550.1"/>
    <property type="molecule type" value="Genomic_DNA"/>
</dbReference>
<evidence type="ECO:0000313" key="2">
    <source>
        <dbReference type="Proteomes" id="UP001550044"/>
    </source>
</evidence>
<protein>
    <submittedName>
        <fullName evidence="1">Amino acid transporter</fullName>
    </submittedName>
</protein>